<accession>A0A7I5EAT2</accession>
<dbReference type="Proteomes" id="UP000025227">
    <property type="component" value="Unplaced"/>
</dbReference>
<name>A0A7I5EAT2_HAECO</name>
<sequence>MEFVKARQEVQNPDEKEIRLLELAEDPSGKYLGLPHRVKTWYKDASQLVETTCVPPRAEQKSRRGPAESQASAMYLATSVSLLQL</sequence>
<keyword evidence="1" id="KW-1185">Reference proteome</keyword>
<protein>
    <submittedName>
        <fullName evidence="2">Uncharacterized protein</fullName>
    </submittedName>
</protein>
<reference evidence="2" key="1">
    <citation type="submission" date="2020-12" db="UniProtKB">
        <authorList>
            <consortium name="WormBaseParasite"/>
        </authorList>
    </citation>
    <scope>IDENTIFICATION</scope>
    <source>
        <strain evidence="2">MHco3</strain>
    </source>
</reference>
<evidence type="ECO:0000313" key="2">
    <source>
        <dbReference type="WBParaSite" id="HCON_00109620-00001"/>
    </source>
</evidence>
<evidence type="ECO:0000313" key="1">
    <source>
        <dbReference type="Proteomes" id="UP000025227"/>
    </source>
</evidence>
<dbReference type="AlphaFoldDB" id="A0A7I5EAT2"/>
<proteinExistence type="predicted"/>
<dbReference type="WBParaSite" id="HCON_00109620-00001">
    <property type="protein sequence ID" value="HCON_00109620-00001"/>
    <property type="gene ID" value="HCON_00109620"/>
</dbReference>
<organism evidence="1 2">
    <name type="scientific">Haemonchus contortus</name>
    <name type="common">Barber pole worm</name>
    <dbReference type="NCBI Taxonomy" id="6289"/>
    <lineage>
        <taxon>Eukaryota</taxon>
        <taxon>Metazoa</taxon>
        <taxon>Ecdysozoa</taxon>
        <taxon>Nematoda</taxon>
        <taxon>Chromadorea</taxon>
        <taxon>Rhabditida</taxon>
        <taxon>Rhabditina</taxon>
        <taxon>Rhabditomorpha</taxon>
        <taxon>Strongyloidea</taxon>
        <taxon>Trichostrongylidae</taxon>
        <taxon>Haemonchus</taxon>
    </lineage>
</organism>